<gene>
    <name evidence="18" type="ORF">B7463_g1483</name>
</gene>
<comment type="similarity">
    <text evidence="3 15">Belongs to the NSE1 family.</text>
</comment>
<dbReference type="InterPro" id="IPR013083">
    <property type="entry name" value="Znf_RING/FYVE/PHD"/>
</dbReference>
<feature type="domain" description="Non-structural maintenance of chromosomes element 1 RING C4HC3-type" evidence="17">
    <location>
        <begin position="233"/>
        <end position="279"/>
    </location>
</feature>
<dbReference type="GO" id="GO:0061630">
    <property type="term" value="F:ubiquitin protein ligase activity"/>
    <property type="evidence" value="ECO:0007669"/>
    <property type="project" value="UniProtKB-EC"/>
</dbReference>
<dbReference type="CDD" id="cd16493">
    <property type="entry name" value="RING-CH-C4HC3_NSE1"/>
    <property type="match status" value="1"/>
</dbReference>
<sequence>MDVDDPGHLTEHYNDSNRAFLQAFVARGTLTFKEAKPILAAIFTVQEDSPADPADITQEDFASYISACADALSPFDYEIRSMQHQVSKDRIYALVNSTSDALTQIATTRSTEEMLYVKRLLDAMFETFNTRRQEVMGVTSLQALKLARGEGRRSTGDGEGAATSAQGLTQSEAERTLERLVDEGWFERSKNGFFTLSPRGLLELRTWLVDAYNDDDPAVGGQEGDDWQRIKFCEACKDIVTIGQRCADRDCNCRIHDICQTAFWRSRDEEQQGKKCPRCGTKWDGKHFVGERAVTTTEAYLKGKRRSAGGGRSRGTAAVVADEEDEDDESDDGHGKEEEEDE</sequence>
<dbReference type="GO" id="GO:0000724">
    <property type="term" value="P:double-strand break repair via homologous recombination"/>
    <property type="evidence" value="ECO:0007669"/>
    <property type="project" value="TreeGrafter"/>
</dbReference>
<evidence type="ECO:0000313" key="19">
    <source>
        <dbReference type="Proteomes" id="UP000258309"/>
    </source>
</evidence>
<dbReference type="EC" id="2.3.2.27" evidence="4 15"/>
<dbReference type="Gene3D" id="1.10.10.10">
    <property type="entry name" value="Winged helix-like DNA-binding domain superfamily/Winged helix DNA-binding domain"/>
    <property type="match status" value="1"/>
</dbReference>
<feature type="non-terminal residue" evidence="18">
    <location>
        <position position="342"/>
    </location>
</feature>
<dbReference type="Gene3D" id="3.30.40.10">
    <property type="entry name" value="Zinc/RING finger domain, C3HC4 (zinc finger)"/>
    <property type="match status" value="1"/>
</dbReference>
<keyword evidence="9 15" id="KW-0863">Zinc-finger</keyword>
<comment type="function">
    <text evidence="15">Acts in a DNA repair pathway for removal of UV-induced DNA damage that is distinct from classical nucleotide excision repair and in repair of ionizing radiation damage. Functions in homologous recombination repair of DNA double strand breaks and in recovery of stalled replication forks.</text>
</comment>
<comment type="subunit">
    <text evidence="15">Component of the Smc5-Smc6 complex.</text>
</comment>
<evidence type="ECO:0000256" key="16">
    <source>
        <dbReference type="SAM" id="MobiDB-lite"/>
    </source>
</evidence>
<evidence type="ECO:0000256" key="12">
    <source>
        <dbReference type="ARBA" id="ARBA00023172"/>
    </source>
</evidence>
<dbReference type="STRING" id="5539.A0A3E2HNA8"/>
<keyword evidence="19" id="KW-1185">Reference proteome</keyword>
<evidence type="ECO:0000256" key="6">
    <source>
        <dbReference type="ARBA" id="ARBA00022679"/>
    </source>
</evidence>
<reference evidence="18 19" key="1">
    <citation type="submission" date="2018-05" db="EMBL/GenBank/DDBJ databases">
        <title>Draft genome sequence of Scytalidium lignicola DSM 105466, a ubiquitous saprotrophic fungus.</title>
        <authorList>
            <person name="Buettner E."/>
            <person name="Gebauer A.M."/>
            <person name="Hofrichter M."/>
            <person name="Liers C."/>
            <person name="Kellner H."/>
        </authorList>
    </citation>
    <scope>NUCLEOTIDE SEQUENCE [LARGE SCALE GENOMIC DNA]</scope>
    <source>
        <strain evidence="18 19">DSM 105466</strain>
    </source>
</reference>
<feature type="non-terminal residue" evidence="18">
    <location>
        <position position="1"/>
    </location>
</feature>
<dbReference type="OrthoDB" id="185455at2759"/>
<evidence type="ECO:0000256" key="8">
    <source>
        <dbReference type="ARBA" id="ARBA00022763"/>
    </source>
</evidence>
<dbReference type="GO" id="GO:0005634">
    <property type="term" value="C:nucleus"/>
    <property type="evidence" value="ECO:0007669"/>
    <property type="project" value="UniProtKB-SubCell"/>
</dbReference>
<keyword evidence="12 15" id="KW-0233">DNA recombination</keyword>
<proteinExistence type="inferred from homology"/>
<feature type="compositionally biased region" description="Acidic residues" evidence="16">
    <location>
        <begin position="321"/>
        <end position="331"/>
    </location>
</feature>
<dbReference type="AlphaFoldDB" id="A0A3E2HNA8"/>
<dbReference type="Pfam" id="PF07574">
    <property type="entry name" value="SMC_Nse1"/>
    <property type="match status" value="1"/>
</dbReference>
<evidence type="ECO:0000256" key="15">
    <source>
        <dbReference type="RuleBase" id="RU368018"/>
    </source>
</evidence>
<evidence type="ECO:0000256" key="13">
    <source>
        <dbReference type="ARBA" id="ARBA00023204"/>
    </source>
</evidence>
<evidence type="ECO:0000256" key="1">
    <source>
        <dbReference type="ARBA" id="ARBA00000900"/>
    </source>
</evidence>
<evidence type="ECO:0000256" key="3">
    <source>
        <dbReference type="ARBA" id="ARBA00010258"/>
    </source>
</evidence>
<evidence type="ECO:0000313" key="18">
    <source>
        <dbReference type="EMBL" id="RFU34860.1"/>
    </source>
</evidence>
<feature type="region of interest" description="Disordered" evidence="16">
    <location>
        <begin position="300"/>
        <end position="342"/>
    </location>
</feature>
<dbReference type="EMBL" id="NCSJ02000015">
    <property type="protein sequence ID" value="RFU34860.1"/>
    <property type="molecule type" value="Genomic_DNA"/>
</dbReference>
<comment type="caution">
    <text evidence="18">The sequence shown here is derived from an EMBL/GenBank/DDBJ whole genome shotgun (WGS) entry which is preliminary data.</text>
</comment>
<evidence type="ECO:0000256" key="4">
    <source>
        <dbReference type="ARBA" id="ARBA00012483"/>
    </source>
</evidence>
<evidence type="ECO:0000259" key="17">
    <source>
        <dbReference type="Pfam" id="PF08746"/>
    </source>
</evidence>
<keyword evidence="7 15" id="KW-0479">Metal-binding</keyword>
<dbReference type="InterPro" id="IPR011513">
    <property type="entry name" value="Nse1"/>
</dbReference>
<keyword evidence="10 15" id="KW-0833">Ubl conjugation pathway</keyword>
<dbReference type="Pfam" id="PF08746">
    <property type="entry name" value="zf-RING-like"/>
    <property type="match status" value="1"/>
</dbReference>
<name>A0A3E2HNA8_SCYLI</name>
<keyword evidence="13 15" id="KW-0234">DNA repair</keyword>
<evidence type="ECO:0000256" key="9">
    <source>
        <dbReference type="ARBA" id="ARBA00022771"/>
    </source>
</evidence>
<comment type="subcellular location">
    <subcellularLocation>
        <location evidence="2 15">Nucleus</location>
    </subcellularLocation>
</comment>
<dbReference type="InterPro" id="IPR036388">
    <property type="entry name" value="WH-like_DNA-bd_sf"/>
</dbReference>
<evidence type="ECO:0000256" key="7">
    <source>
        <dbReference type="ARBA" id="ARBA00022723"/>
    </source>
</evidence>
<keyword evidence="14 15" id="KW-0539">Nucleus</keyword>
<evidence type="ECO:0000256" key="10">
    <source>
        <dbReference type="ARBA" id="ARBA00022786"/>
    </source>
</evidence>
<accession>A0A3E2HNA8</accession>
<protein>
    <recommendedName>
        <fullName evidence="5 15">Non-structural maintenance of chromosomes element 1 homolog</fullName>
        <ecNumber evidence="4 15">2.3.2.27</ecNumber>
    </recommendedName>
</protein>
<dbReference type="GO" id="GO:0008270">
    <property type="term" value="F:zinc ion binding"/>
    <property type="evidence" value="ECO:0007669"/>
    <property type="project" value="UniProtKB-KW"/>
</dbReference>
<organism evidence="18 19">
    <name type="scientific">Scytalidium lignicola</name>
    <name type="common">Hyphomycete</name>
    <dbReference type="NCBI Taxonomy" id="5539"/>
    <lineage>
        <taxon>Eukaryota</taxon>
        <taxon>Fungi</taxon>
        <taxon>Dikarya</taxon>
        <taxon>Ascomycota</taxon>
        <taxon>Pezizomycotina</taxon>
        <taxon>Leotiomycetes</taxon>
        <taxon>Leotiomycetes incertae sedis</taxon>
        <taxon>Scytalidium</taxon>
    </lineage>
</organism>
<dbReference type="Proteomes" id="UP000258309">
    <property type="component" value="Unassembled WGS sequence"/>
</dbReference>
<keyword evidence="11 15" id="KW-0862">Zinc</keyword>
<dbReference type="Gene3D" id="3.90.1150.220">
    <property type="match status" value="1"/>
</dbReference>
<evidence type="ECO:0000256" key="11">
    <source>
        <dbReference type="ARBA" id="ARBA00022833"/>
    </source>
</evidence>
<comment type="catalytic activity">
    <reaction evidence="1 15">
        <text>S-ubiquitinyl-[E2 ubiquitin-conjugating enzyme]-L-cysteine + [acceptor protein]-L-lysine = [E2 ubiquitin-conjugating enzyme]-L-cysteine + N(6)-ubiquitinyl-[acceptor protein]-L-lysine.</text>
        <dbReference type="EC" id="2.3.2.27"/>
    </reaction>
</comment>
<dbReference type="GO" id="GO:0030915">
    <property type="term" value="C:Smc5-Smc6 complex"/>
    <property type="evidence" value="ECO:0007669"/>
    <property type="project" value="UniProtKB-UniRule"/>
</dbReference>
<feature type="compositionally biased region" description="Basic and acidic residues" evidence="16">
    <location>
        <begin position="332"/>
        <end position="342"/>
    </location>
</feature>
<evidence type="ECO:0000256" key="5">
    <source>
        <dbReference type="ARBA" id="ARBA00019422"/>
    </source>
</evidence>
<keyword evidence="6 15" id="KW-0808">Transferase</keyword>
<evidence type="ECO:0000256" key="14">
    <source>
        <dbReference type="ARBA" id="ARBA00023242"/>
    </source>
</evidence>
<dbReference type="InterPro" id="IPR014857">
    <property type="entry name" value="Nse1_RING_C4HC3-type"/>
</dbReference>
<dbReference type="OMA" id="WPGDKFV"/>
<dbReference type="PANTHER" id="PTHR20973">
    <property type="entry name" value="NON-SMC ELEMENT 1-RELATED"/>
    <property type="match status" value="1"/>
</dbReference>
<feature type="region of interest" description="Disordered" evidence="16">
    <location>
        <begin position="149"/>
        <end position="169"/>
    </location>
</feature>
<evidence type="ECO:0000256" key="2">
    <source>
        <dbReference type="ARBA" id="ARBA00004123"/>
    </source>
</evidence>
<dbReference type="PANTHER" id="PTHR20973:SF0">
    <property type="entry name" value="NON-STRUCTURAL MAINTENANCE OF CHROMOSOMES ELEMENT 1 HOMOLOG"/>
    <property type="match status" value="1"/>
</dbReference>
<keyword evidence="8 15" id="KW-0227">DNA damage</keyword>